<evidence type="ECO:0000256" key="1">
    <source>
        <dbReference type="SAM" id="MobiDB-lite"/>
    </source>
</evidence>
<name>A0A8E5MG99_USTVR</name>
<keyword evidence="3" id="KW-1185">Reference proteome</keyword>
<feature type="compositionally biased region" description="Basic and acidic residues" evidence="1">
    <location>
        <begin position="57"/>
        <end position="71"/>
    </location>
</feature>
<sequence length="120" mass="12447">MGNLCGKQEPDSAPPGRVLGSAPTPQRNASVPVPVTSRVGASPRTLGGATDTTGEAADARRKAAEAAEARARASSKPGGKLQAQLTAQKRQSRADALKKASAEEQRAREIAQTHDSQTYN</sequence>
<dbReference type="OrthoDB" id="5415072at2759"/>
<evidence type="ECO:0000313" key="2">
    <source>
        <dbReference type="EMBL" id="QUC18381.1"/>
    </source>
</evidence>
<dbReference type="AlphaFoldDB" id="A0A8E5MG99"/>
<dbReference type="GeneID" id="66063400"/>
<protein>
    <submittedName>
        <fullName evidence="2">Uncharacterized protein</fullName>
    </submittedName>
</protein>
<dbReference type="EMBL" id="CP072754">
    <property type="protein sequence ID" value="QUC18381.1"/>
    <property type="molecule type" value="Genomic_DNA"/>
</dbReference>
<accession>A0A8E5MG99</accession>
<gene>
    <name evidence="2" type="ORF">UV8b_02622</name>
</gene>
<organism evidence="2 3">
    <name type="scientific">Ustilaginoidea virens</name>
    <name type="common">Rice false smut fungus</name>
    <name type="synonym">Villosiclava virens</name>
    <dbReference type="NCBI Taxonomy" id="1159556"/>
    <lineage>
        <taxon>Eukaryota</taxon>
        <taxon>Fungi</taxon>
        <taxon>Dikarya</taxon>
        <taxon>Ascomycota</taxon>
        <taxon>Pezizomycotina</taxon>
        <taxon>Sordariomycetes</taxon>
        <taxon>Hypocreomycetidae</taxon>
        <taxon>Hypocreales</taxon>
        <taxon>Clavicipitaceae</taxon>
        <taxon>Ustilaginoidea</taxon>
    </lineage>
</organism>
<proteinExistence type="predicted"/>
<feature type="compositionally biased region" description="Low complexity" evidence="1">
    <location>
        <begin position="45"/>
        <end position="56"/>
    </location>
</feature>
<dbReference type="KEGG" id="uvi:66063400"/>
<feature type="region of interest" description="Disordered" evidence="1">
    <location>
        <begin position="1"/>
        <end position="120"/>
    </location>
</feature>
<dbReference type="Proteomes" id="UP000027002">
    <property type="component" value="Chromosome 2"/>
</dbReference>
<evidence type="ECO:0000313" key="3">
    <source>
        <dbReference type="Proteomes" id="UP000027002"/>
    </source>
</evidence>
<reference evidence="2" key="1">
    <citation type="submission" date="2020-03" db="EMBL/GenBank/DDBJ databases">
        <title>A mixture of massive structural variations and highly conserved coding sequences in Ustilaginoidea virens genome.</title>
        <authorList>
            <person name="Zhang K."/>
            <person name="Zhao Z."/>
            <person name="Zhang Z."/>
            <person name="Li Y."/>
            <person name="Hsiang T."/>
            <person name="Sun W."/>
        </authorList>
    </citation>
    <scope>NUCLEOTIDE SEQUENCE</scope>
    <source>
        <strain evidence="2">UV-8b</strain>
    </source>
</reference>
<feature type="compositionally biased region" description="Basic and acidic residues" evidence="1">
    <location>
        <begin position="92"/>
        <end position="112"/>
    </location>
</feature>
<dbReference type="RefSeq" id="XP_042996054.1">
    <property type="nucleotide sequence ID" value="XM_043140120.1"/>
</dbReference>